<feature type="region of interest" description="Disordered" evidence="1">
    <location>
        <begin position="299"/>
        <end position="339"/>
    </location>
</feature>
<name>A0A8H5CCR2_9AGAR</name>
<keyword evidence="2" id="KW-1133">Transmembrane helix</keyword>
<dbReference type="AlphaFoldDB" id="A0A8H5CCR2"/>
<accession>A0A8H5CCR2</accession>
<sequence length="544" mass="57357">MQPLSVPARIGPIDLTLIHPTDGGRQCPFEGRWNGLAVSLSLPPAHTVCISSPCPPIAMIGFKRPSNVVVALHLIASLSDTVTAMRLESLERRAAQTNAVCSTEYAWADNGKHNSPCLVAAQALAPCNGGSWTVPALTAPNQAYTNPGVTPPTNSTPSPANPCSCSWTVYNLLSACSDCQGLPQAVRVWADYSHLCGSNLDTTKYYPEGYLPNDVTIPVWATTDPTTWNDRTYNAIQAKQTAQQNLPDVQGNPPVVEKKKSSAGPIAGGVVGGVVALAIAAGIAYYMLRRHREAARGTASVYTEKTHNRGPSDATMTSLGYTSMSSPSPGPGPSHIAPTIHTHATSIHSFSAFGSPQRNTNYTASPSPPPHTQIASSSNPEDVVIPFTLQHQRGDSGQSMDRKSPNGPARPIYDSPNAPPSRAADALFTTPERPRVNPPAYSPHDTPTPSGSSQPARPPHHRGDSDADLSYASYSNHGHGLQASIADNSASDIFTTGPGDAFSAVGGTTLTRSGSAAQTTYTSPASYPRDVKRRPTEDDSNPTM</sequence>
<protein>
    <recommendedName>
        <fullName evidence="5">Transmembrane protein</fullName>
    </recommendedName>
</protein>
<comment type="caution">
    <text evidence="3">The sequence shown here is derived from an EMBL/GenBank/DDBJ whole genome shotgun (WGS) entry which is preliminary data.</text>
</comment>
<keyword evidence="2" id="KW-0812">Transmembrane</keyword>
<feature type="region of interest" description="Disordered" evidence="1">
    <location>
        <begin position="390"/>
        <end position="475"/>
    </location>
</feature>
<dbReference type="Gene3D" id="1.20.5.510">
    <property type="entry name" value="Single helix bin"/>
    <property type="match status" value="1"/>
</dbReference>
<keyword evidence="2" id="KW-0472">Membrane</keyword>
<evidence type="ECO:0000256" key="1">
    <source>
        <dbReference type="SAM" id="MobiDB-lite"/>
    </source>
</evidence>
<feature type="compositionally biased region" description="Polar residues" evidence="1">
    <location>
        <begin position="390"/>
        <end position="399"/>
    </location>
</feature>
<dbReference type="Proteomes" id="UP000541558">
    <property type="component" value="Unassembled WGS sequence"/>
</dbReference>
<dbReference type="EMBL" id="JAACJK010000008">
    <property type="protein sequence ID" value="KAF5339364.1"/>
    <property type="molecule type" value="Genomic_DNA"/>
</dbReference>
<evidence type="ECO:0000313" key="3">
    <source>
        <dbReference type="EMBL" id="KAF5339364.1"/>
    </source>
</evidence>
<proteinExistence type="predicted"/>
<organism evidence="3 4">
    <name type="scientific">Ephemerocybe angulata</name>
    <dbReference type="NCBI Taxonomy" id="980116"/>
    <lineage>
        <taxon>Eukaryota</taxon>
        <taxon>Fungi</taxon>
        <taxon>Dikarya</taxon>
        <taxon>Basidiomycota</taxon>
        <taxon>Agaricomycotina</taxon>
        <taxon>Agaricomycetes</taxon>
        <taxon>Agaricomycetidae</taxon>
        <taxon>Agaricales</taxon>
        <taxon>Agaricineae</taxon>
        <taxon>Psathyrellaceae</taxon>
        <taxon>Ephemerocybe</taxon>
    </lineage>
</organism>
<keyword evidence="4" id="KW-1185">Reference proteome</keyword>
<feature type="compositionally biased region" description="Polar residues" evidence="1">
    <location>
        <begin position="351"/>
        <end position="365"/>
    </location>
</feature>
<feature type="region of interest" description="Disordered" evidence="1">
    <location>
        <begin position="242"/>
        <end position="262"/>
    </location>
</feature>
<feature type="region of interest" description="Disordered" evidence="1">
    <location>
        <begin position="508"/>
        <end position="544"/>
    </location>
</feature>
<feature type="compositionally biased region" description="Polar residues" evidence="1">
    <location>
        <begin position="508"/>
        <end position="525"/>
    </location>
</feature>
<gene>
    <name evidence="3" type="ORF">D9611_009781</name>
</gene>
<evidence type="ECO:0000313" key="4">
    <source>
        <dbReference type="Proteomes" id="UP000541558"/>
    </source>
</evidence>
<dbReference type="OrthoDB" id="2796893at2759"/>
<evidence type="ECO:0000256" key="2">
    <source>
        <dbReference type="SAM" id="Phobius"/>
    </source>
</evidence>
<feature type="compositionally biased region" description="Polar residues" evidence="1">
    <location>
        <begin position="314"/>
        <end position="324"/>
    </location>
</feature>
<reference evidence="3 4" key="1">
    <citation type="journal article" date="2020" name="ISME J.">
        <title>Uncovering the hidden diversity of litter-decomposition mechanisms in mushroom-forming fungi.</title>
        <authorList>
            <person name="Floudas D."/>
            <person name="Bentzer J."/>
            <person name="Ahren D."/>
            <person name="Johansson T."/>
            <person name="Persson P."/>
            <person name="Tunlid A."/>
        </authorList>
    </citation>
    <scope>NUCLEOTIDE SEQUENCE [LARGE SCALE GENOMIC DNA]</scope>
    <source>
        <strain evidence="3 4">CBS 175.51</strain>
    </source>
</reference>
<feature type="transmembrane region" description="Helical" evidence="2">
    <location>
        <begin position="266"/>
        <end position="288"/>
    </location>
</feature>
<feature type="compositionally biased region" description="Polar residues" evidence="1">
    <location>
        <begin position="445"/>
        <end position="455"/>
    </location>
</feature>
<evidence type="ECO:0008006" key="5">
    <source>
        <dbReference type="Google" id="ProtNLM"/>
    </source>
</evidence>
<feature type="region of interest" description="Disordered" evidence="1">
    <location>
        <begin position="351"/>
        <end position="378"/>
    </location>
</feature>